<reference evidence="2" key="1">
    <citation type="submission" date="2022-08" db="EMBL/GenBank/DDBJ databases">
        <authorList>
            <consortium name="DOE Joint Genome Institute"/>
            <person name="Min B."/>
            <person name="Riley R."/>
            <person name="Sierra-Patev S."/>
            <person name="Naranjo-Ortiz M."/>
            <person name="Looney B."/>
            <person name="Konkel Z."/>
            <person name="Slot J.C."/>
            <person name="Sakamoto Y."/>
            <person name="Steenwyk J.L."/>
            <person name="Rokas A."/>
            <person name="Carro J."/>
            <person name="Camarero S."/>
            <person name="Ferreira P."/>
            <person name="Molpeceres G."/>
            <person name="Ruiz-Duenas F.J."/>
            <person name="Serrano A."/>
            <person name="Henrissat B."/>
            <person name="Drula E."/>
            <person name="Hughes K.W."/>
            <person name="Mata J.L."/>
            <person name="Ishikawa N.K."/>
            <person name="Vargas-Isla R."/>
            <person name="Ushijima S."/>
            <person name="Smith C.A."/>
            <person name="Ahrendt S."/>
            <person name="Andreopoulos W."/>
            <person name="He G."/>
            <person name="Labutti K."/>
            <person name="Lipzen A."/>
            <person name="Ng V."/>
            <person name="Sandor L."/>
            <person name="Barry K."/>
            <person name="Martinez A.T."/>
            <person name="Xiao Y."/>
            <person name="Gibbons J.G."/>
            <person name="Terashima K."/>
            <person name="Hibbett D.S."/>
            <person name="Grigoriev I.V."/>
        </authorList>
    </citation>
    <scope>NUCLEOTIDE SEQUENCE</scope>
    <source>
        <strain evidence="2">TFB9207</strain>
    </source>
</reference>
<organism evidence="2 3">
    <name type="scientific">Lentinula raphanica</name>
    <dbReference type="NCBI Taxonomy" id="153919"/>
    <lineage>
        <taxon>Eukaryota</taxon>
        <taxon>Fungi</taxon>
        <taxon>Dikarya</taxon>
        <taxon>Basidiomycota</taxon>
        <taxon>Agaricomycotina</taxon>
        <taxon>Agaricomycetes</taxon>
        <taxon>Agaricomycetidae</taxon>
        <taxon>Agaricales</taxon>
        <taxon>Marasmiineae</taxon>
        <taxon>Omphalotaceae</taxon>
        <taxon>Lentinula</taxon>
    </lineage>
</organism>
<comment type="caution">
    <text evidence="2">The sequence shown here is derived from an EMBL/GenBank/DDBJ whole genome shotgun (WGS) entry which is preliminary data.</text>
</comment>
<evidence type="ECO:0000313" key="3">
    <source>
        <dbReference type="Proteomes" id="UP001163846"/>
    </source>
</evidence>
<keyword evidence="3" id="KW-1185">Reference proteome</keyword>
<sequence>MHFLSRTRKILRRTAFMVFLLSALALAVSTDSVSYPNEPTKSLSIATSQALVLRADIFPGTVRAECRLLAEYHYKFQEKLRVRETIERMLNSEHVLTHLRLVISNPNLERVTVDELKLYYMTRFPPLPRESPSGTTRVDYLCFLEFSPPSNNPRRVPKVELWNFFRLNSFKSHFEEDPNRGALGWYKLTGSTGSHHDMEYWVDADKGQIIDVGHDIQNAWLKDRSIFELVYNNLRPFGHGKGQENPDLRLPGPNPLANKIIAGLQCVQHTMSVVDTIEEKMLNSPSVLQRLRDSFSKQELDGVKVAFTEEWRPKDQIKKVVSYEHQAGIYEDFYCRIDLVSEPGLGVRMIELYATVRLTGSPVKVLSKGEVGRYDSSKGSTETWAKFEDGKEVPVPKGFWPKMFPNGFWRKMFG</sequence>
<dbReference type="Proteomes" id="UP001163846">
    <property type="component" value="Unassembled WGS sequence"/>
</dbReference>
<proteinExistence type="predicted"/>
<dbReference type="EMBL" id="MU806083">
    <property type="protein sequence ID" value="KAJ3840334.1"/>
    <property type="molecule type" value="Genomic_DNA"/>
</dbReference>
<evidence type="ECO:0000256" key="1">
    <source>
        <dbReference type="SAM" id="SignalP"/>
    </source>
</evidence>
<feature type="signal peptide" evidence="1">
    <location>
        <begin position="1"/>
        <end position="27"/>
    </location>
</feature>
<protein>
    <submittedName>
        <fullName evidence="2">Uncharacterized protein</fullName>
    </submittedName>
</protein>
<name>A0AA38PCE4_9AGAR</name>
<keyword evidence="1" id="KW-0732">Signal</keyword>
<feature type="chain" id="PRO_5041308587" evidence="1">
    <location>
        <begin position="28"/>
        <end position="414"/>
    </location>
</feature>
<accession>A0AA38PCE4</accession>
<dbReference type="AlphaFoldDB" id="A0AA38PCE4"/>
<evidence type="ECO:0000313" key="2">
    <source>
        <dbReference type="EMBL" id="KAJ3840334.1"/>
    </source>
</evidence>
<gene>
    <name evidence="2" type="ORF">F5878DRAFT_659496</name>
</gene>